<dbReference type="GO" id="GO:0005737">
    <property type="term" value="C:cytoplasm"/>
    <property type="evidence" value="ECO:0007669"/>
    <property type="project" value="TreeGrafter"/>
</dbReference>
<dbReference type="SMART" id="SM00262">
    <property type="entry name" value="GEL"/>
    <property type="match status" value="3"/>
</dbReference>
<dbReference type="AlphaFoldDB" id="A0A7S4AG71"/>
<proteinExistence type="predicted"/>
<gene>
    <name evidence="2" type="ORF">PAUS00366_LOCUS6658</name>
</gene>
<feature type="domain" description="Gelsolin-like" evidence="1">
    <location>
        <begin position="329"/>
        <end position="395"/>
    </location>
</feature>
<reference evidence="2" key="1">
    <citation type="submission" date="2021-01" db="EMBL/GenBank/DDBJ databases">
        <authorList>
            <person name="Corre E."/>
            <person name="Pelletier E."/>
            <person name="Niang G."/>
            <person name="Scheremetjew M."/>
            <person name="Finn R."/>
            <person name="Kale V."/>
            <person name="Holt S."/>
            <person name="Cochrane G."/>
            <person name="Meng A."/>
            <person name="Brown T."/>
            <person name="Cohen L."/>
        </authorList>
    </citation>
    <scope>NUCLEOTIDE SEQUENCE</scope>
    <source>
        <strain evidence="2">10249 10 AB</strain>
    </source>
</reference>
<dbReference type="PANTHER" id="PTHR11977">
    <property type="entry name" value="VILLIN"/>
    <property type="match status" value="1"/>
</dbReference>
<organism evidence="2">
    <name type="scientific">Pseudo-nitzschia australis</name>
    <dbReference type="NCBI Taxonomy" id="44445"/>
    <lineage>
        <taxon>Eukaryota</taxon>
        <taxon>Sar</taxon>
        <taxon>Stramenopiles</taxon>
        <taxon>Ochrophyta</taxon>
        <taxon>Bacillariophyta</taxon>
        <taxon>Bacillariophyceae</taxon>
        <taxon>Bacillariophycidae</taxon>
        <taxon>Bacillariales</taxon>
        <taxon>Bacillariaceae</taxon>
        <taxon>Pseudo-nitzschia</taxon>
    </lineage>
</organism>
<feature type="domain" description="Gelsolin-like" evidence="1">
    <location>
        <begin position="63"/>
        <end position="133"/>
    </location>
</feature>
<dbReference type="Pfam" id="PF00626">
    <property type="entry name" value="Gelsolin"/>
    <property type="match status" value="2"/>
</dbReference>
<dbReference type="GO" id="GO:0008154">
    <property type="term" value="P:actin polymerization or depolymerization"/>
    <property type="evidence" value="ECO:0007669"/>
    <property type="project" value="TreeGrafter"/>
</dbReference>
<dbReference type="InterPro" id="IPR029006">
    <property type="entry name" value="ADF-H/Gelsolin-like_dom_sf"/>
</dbReference>
<protein>
    <recommendedName>
        <fullName evidence="1">Gelsolin-like domain-containing protein</fullName>
    </recommendedName>
</protein>
<dbReference type="InterPro" id="IPR007123">
    <property type="entry name" value="Gelsolin-like_dom"/>
</dbReference>
<dbReference type="InterPro" id="IPR007122">
    <property type="entry name" value="Villin/Gelsolin"/>
</dbReference>
<dbReference type="SUPFAM" id="SSF55753">
    <property type="entry name" value="Actin depolymerizing proteins"/>
    <property type="match status" value="3"/>
</dbReference>
<sequence length="400" mass="44086">MQKPENISWKDTNLALIGTDIDHKVKEAAAQGEEAWQGIGQEAGLCVWRIEKFQIKPWPEDQYGQFFKGDSYIVLNSSGSGDTLQHDLHIWIGSESTQDEYGTAAYKMVEADETLGGAAVQHRQIEGSEADEFAECFEFLEYLEGGIESGFTKVEPTKENPLFFKFRARDNKKGEVTQVPMAISSMDSGSGFILFADKATVWVWHGKDMKLMEKIACTHQGESLCTLGTVTILAQGEDDEEDAEFWDYLNQGGGGGSSSDGLSCSRSIGSTATGLKTRKSLTSKLKEFKPKIFVVPGEPRDPLEQVGLGEIIKKAMLKKPMGFFNRSSSSSSTLDEDKVYLIDTGWKIFVWIGKEADAGEKVAALGAADRYSEIEPRANELPVTVLKSGQERDGFASFFK</sequence>
<evidence type="ECO:0000313" key="2">
    <source>
        <dbReference type="EMBL" id="CAE0713906.1"/>
    </source>
</evidence>
<dbReference type="GO" id="GO:0051015">
    <property type="term" value="F:actin filament binding"/>
    <property type="evidence" value="ECO:0007669"/>
    <property type="project" value="InterPro"/>
</dbReference>
<dbReference type="Gene3D" id="3.40.20.10">
    <property type="entry name" value="Severin"/>
    <property type="match status" value="3"/>
</dbReference>
<evidence type="ECO:0000259" key="1">
    <source>
        <dbReference type="Pfam" id="PF00626"/>
    </source>
</evidence>
<dbReference type="GO" id="GO:0015629">
    <property type="term" value="C:actin cytoskeleton"/>
    <property type="evidence" value="ECO:0007669"/>
    <property type="project" value="TreeGrafter"/>
</dbReference>
<dbReference type="PRINTS" id="PR00597">
    <property type="entry name" value="GELSOLIN"/>
</dbReference>
<name>A0A7S4AG71_9STRA</name>
<dbReference type="EMBL" id="HBIX01008671">
    <property type="protein sequence ID" value="CAE0713906.1"/>
    <property type="molecule type" value="Transcribed_RNA"/>
</dbReference>
<accession>A0A7S4AG71</accession>
<dbReference type="PANTHER" id="PTHR11977:SF130">
    <property type="entry name" value="SEVERIN"/>
    <property type="match status" value="1"/>
</dbReference>
<dbReference type="CDD" id="cd11290">
    <property type="entry name" value="gelsolin_S1_like"/>
    <property type="match status" value="1"/>
</dbReference>